<evidence type="ECO:0000256" key="5">
    <source>
        <dbReference type="ARBA" id="ARBA00023004"/>
    </source>
</evidence>
<dbReference type="InterPro" id="IPR047146">
    <property type="entry name" value="Cyt_P450_E_CYP52_fungi"/>
</dbReference>
<dbReference type="OrthoDB" id="1470350at2759"/>
<evidence type="ECO:0000256" key="3">
    <source>
        <dbReference type="ARBA" id="ARBA00022723"/>
    </source>
</evidence>
<dbReference type="RefSeq" id="XP_045962030.1">
    <property type="nucleotide sequence ID" value="XM_046106871.1"/>
</dbReference>
<comment type="cofactor">
    <cofactor evidence="1">
        <name>heme</name>
        <dbReference type="ChEBI" id="CHEBI:30413"/>
    </cofactor>
</comment>
<dbReference type="PANTHER" id="PTHR24287">
    <property type="entry name" value="P450, PUTATIVE (EUROFUNG)-RELATED"/>
    <property type="match status" value="1"/>
</dbReference>
<dbReference type="InterPro" id="IPR036396">
    <property type="entry name" value="Cyt_P450_sf"/>
</dbReference>
<dbReference type="Proteomes" id="UP000758603">
    <property type="component" value="Unassembled WGS sequence"/>
</dbReference>
<evidence type="ECO:0000256" key="2">
    <source>
        <dbReference type="ARBA" id="ARBA00010617"/>
    </source>
</evidence>
<evidence type="ECO:0000256" key="1">
    <source>
        <dbReference type="ARBA" id="ARBA00001971"/>
    </source>
</evidence>
<dbReference type="AlphaFoldDB" id="A0A9P8UTB6"/>
<proteinExistence type="inferred from homology"/>
<keyword evidence="6" id="KW-0503">Monooxygenase</keyword>
<keyword evidence="4" id="KW-0560">Oxidoreductase</keyword>
<evidence type="ECO:0000256" key="4">
    <source>
        <dbReference type="ARBA" id="ARBA00023002"/>
    </source>
</evidence>
<sequence length="95" mass="10742">MEESPYATREQTRKMAFLACVINESLRLYPPVSLNNHGDVVTTVLPIDGGSNVDRLIFATKSELVVFRQHVNSRKKAIYGQDADNFCLRGEKQEN</sequence>
<reference evidence="7" key="1">
    <citation type="journal article" date="2021" name="Nat. Commun.">
        <title>Genetic determinants of endophytism in the Arabidopsis root mycobiome.</title>
        <authorList>
            <person name="Mesny F."/>
            <person name="Miyauchi S."/>
            <person name="Thiergart T."/>
            <person name="Pickel B."/>
            <person name="Atanasova L."/>
            <person name="Karlsson M."/>
            <person name="Huettel B."/>
            <person name="Barry K.W."/>
            <person name="Haridas S."/>
            <person name="Chen C."/>
            <person name="Bauer D."/>
            <person name="Andreopoulos W."/>
            <person name="Pangilinan J."/>
            <person name="LaButti K."/>
            <person name="Riley R."/>
            <person name="Lipzen A."/>
            <person name="Clum A."/>
            <person name="Drula E."/>
            <person name="Henrissat B."/>
            <person name="Kohler A."/>
            <person name="Grigoriev I.V."/>
            <person name="Martin F.M."/>
            <person name="Hacquard S."/>
        </authorList>
    </citation>
    <scope>NUCLEOTIDE SEQUENCE</scope>
    <source>
        <strain evidence="7">MPI-SDFR-AT-0073</strain>
    </source>
</reference>
<keyword evidence="5" id="KW-0408">Iron</keyword>
<organism evidence="7 8">
    <name type="scientific">Truncatella angustata</name>
    <dbReference type="NCBI Taxonomy" id="152316"/>
    <lineage>
        <taxon>Eukaryota</taxon>
        <taxon>Fungi</taxon>
        <taxon>Dikarya</taxon>
        <taxon>Ascomycota</taxon>
        <taxon>Pezizomycotina</taxon>
        <taxon>Sordariomycetes</taxon>
        <taxon>Xylariomycetidae</taxon>
        <taxon>Amphisphaeriales</taxon>
        <taxon>Sporocadaceae</taxon>
        <taxon>Truncatella</taxon>
    </lineage>
</organism>
<keyword evidence="8" id="KW-1185">Reference proteome</keyword>
<name>A0A9P8UTB6_9PEZI</name>
<evidence type="ECO:0000256" key="6">
    <source>
        <dbReference type="ARBA" id="ARBA00023033"/>
    </source>
</evidence>
<dbReference type="GO" id="GO:0016705">
    <property type="term" value="F:oxidoreductase activity, acting on paired donors, with incorporation or reduction of molecular oxygen"/>
    <property type="evidence" value="ECO:0007669"/>
    <property type="project" value="InterPro"/>
</dbReference>
<comment type="similarity">
    <text evidence="2">Belongs to the cytochrome P450 family.</text>
</comment>
<dbReference type="GeneID" id="70135762"/>
<dbReference type="SUPFAM" id="SSF48264">
    <property type="entry name" value="Cytochrome P450"/>
    <property type="match status" value="1"/>
</dbReference>
<evidence type="ECO:0000313" key="7">
    <source>
        <dbReference type="EMBL" id="KAH6657796.1"/>
    </source>
</evidence>
<accession>A0A9P8UTB6</accession>
<evidence type="ECO:0000313" key="8">
    <source>
        <dbReference type="Proteomes" id="UP000758603"/>
    </source>
</evidence>
<dbReference type="Gene3D" id="1.10.630.10">
    <property type="entry name" value="Cytochrome P450"/>
    <property type="match status" value="1"/>
</dbReference>
<keyword evidence="3" id="KW-0479">Metal-binding</keyword>
<dbReference type="GO" id="GO:0020037">
    <property type="term" value="F:heme binding"/>
    <property type="evidence" value="ECO:0007669"/>
    <property type="project" value="InterPro"/>
</dbReference>
<dbReference type="GO" id="GO:0004497">
    <property type="term" value="F:monooxygenase activity"/>
    <property type="evidence" value="ECO:0007669"/>
    <property type="project" value="UniProtKB-KW"/>
</dbReference>
<dbReference type="PANTHER" id="PTHR24287:SF18">
    <property type="entry name" value="CYTOCHROME P450 MONOOXYGENASE APDE-RELATED"/>
    <property type="match status" value="1"/>
</dbReference>
<comment type="caution">
    <text evidence="7">The sequence shown here is derived from an EMBL/GenBank/DDBJ whole genome shotgun (WGS) entry which is preliminary data.</text>
</comment>
<protein>
    <submittedName>
        <fullName evidence="7">Uncharacterized protein</fullName>
    </submittedName>
</protein>
<dbReference type="GO" id="GO:0005506">
    <property type="term" value="F:iron ion binding"/>
    <property type="evidence" value="ECO:0007669"/>
    <property type="project" value="InterPro"/>
</dbReference>
<gene>
    <name evidence="7" type="ORF">BKA67DRAFT_656038</name>
</gene>
<dbReference type="EMBL" id="JAGPXC010000002">
    <property type="protein sequence ID" value="KAH6657796.1"/>
    <property type="molecule type" value="Genomic_DNA"/>
</dbReference>